<reference evidence="1 2" key="1">
    <citation type="submission" date="2015-02" db="EMBL/GenBank/DDBJ databases">
        <title>Genome sequene of Rhodovulum sulfidophilum DSM 2351.</title>
        <authorList>
            <person name="Nagao N."/>
        </authorList>
    </citation>
    <scope>NUCLEOTIDE SEQUENCE [LARGE SCALE GENOMIC DNA]</scope>
    <source>
        <strain evidence="1 2">DSM 2351</strain>
    </source>
</reference>
<organism evidence="1 2">
    <name type="scientific">Rhodovulum sulfidophilum</name>
    <name type="common">Rhodobacter sulfidophilus</name>
    <dbReference type="NCBI Taxonomy" id="35806"/>
    <lineage>
        <taxon>Bacteria</taxon>
        <taxon>Pseudomonadati</taxon>
        <taxon>Pseudomonadota</taxon>
        <taxon>Alphaproteobacteria</taxon>
        <taxon>Rhodobacterales</taxon>
        <taxon>Paracoccaceae</taxon>
        <taxon>Rhodovulum</taxon>
    </lineage>
</organism>
<dbReference type="Proteomes" id="UP000064912">
    <property type="component" value="Chromosome"/>
</dbReference>
<sequence length="83" mass="9217">MQRECDRLTGAARHEIDLSTPAETVLKTAARHISSARLSGLCKAVFRICGGVSDRFPDLGETCYRSGQMRLRSDPAQRPRDRA</sequence>
<proteinExistence type="predicted"/>
<gene>
    <name evidence="1" type="ORF">NHU_03927</name>
</gene>
<accession>A0A0D6B7M2</accession>
<protein>
    <submittedName>
        <fullName evidence="1">Transcriptional regulator, TetR family</fullName>
    </submittedName>
</protein>
<dbReference type="KEGG" id="rsu:NHU_03927"/>
<name>A0A0D6B7M2_RHOSU</name>
<dbReference type="AlphaFoldDB" id="A0A0D6B7M2"/>
<dbReference type="EMBL" id="AP014800">
    <property type="protein sequence ID" value="BAQ71051.1"/>
    <property type="molecule type" value="Genomic_DNA"/>
</dbReference>
<evidence type="ECO:0000313" key="2">
    <source>
        <dbReference type="Proteomes" id="UP000064912"/>
    </source>
</evidence>
<evidence type="ECO:0000313" key="1">
    <source>
        <dbReference type="EMBL" id="BAQ71051.1"/>
    </source>
</evidence>
<dbReference type="PATRIC" id="fig|35806.4.peg.4028"/>